<evidence type="ECO:0000256" key="2">
    <source>
        <dbReference type="ARBA" id="ARBA00023125"/>
    </source>
</evidence>
<dbReference type="Pfam" id="PF09339">
    <property type="entry name" value="HTH_IclR"/>
    <property type="match status" value="1"/>
</dbReference>
<dbReference type="PROSITE" id="PS51078">
    <property type="entry name" value="ICLR_ED"/>
    <property type="match status" value="1"/>
</dbReference>
<dbReference type="Gene3D" id="3.30.450.40">
    <property type="match status" value="1"/>
</dbReference>
<evidence type="ECO:0000313" key="7">
    <source>
        <dbReference type="Proteomes" id="UP001190466"/>
    </source>
</evidence>
<dbReference type="EMBL" id="OY726395">
    <property type="protein sequence ID" value="CAJ1579738.1"/>
    <property type="molecule type" value="Genomic_DNA"/>
</dbReference>
<keyword evidence="1" id="KW-0805">Transcription regulation</keyword>
<keyword evidence="7" id="KW-1185">Reference proteome</keyword>
<feature type="domain" description="IclR-ED" evidence="5">
    <location>
        <begin position="74"/>
        <end position="256"/>
    </location>
</feature>
<dbReference type="SMART" id="SM00346">
    <property type="entry name" value="HTH_ICLR"/>
    <property type="match status" value="1"/>
</dbReference>
<accession>A0ABM9M9I6</accession>
<gene>
    <name evidence="6" type="ORF">MU0050_000659</name>
</gene>
<dbReference type="SUPFAM" id="SSF46785">
    <property type="entry name" value="Winged helix' DNA-binding domain"/>
    <property type="match status" value="1"/>
</dbReference>
<keyword evidence="3" id="KW-0804">Transcription</keyword>
<evidence type="ECO:0000259" key="5">
    <source>
        <dbReference type="PROSITE" id="PS51078"/>
    </source>
</evidence>
<dbReference type="Proteomes" id="UP001190466">
    <property type="component" value="Chromosome"/>
</dbReference>
<feature type="domain" description="HTH iclR-type" evidence="4">
    <location>
        <begin position="12"/>
        <end position="73"/>
    </location>
</feature>
<dbReference type="Pfam" id="PF01614">
    <property type="entry name" value="IclR_C"/>
    <property type="match status" value="1"/>
</dbReference>
<dbReference type="PROSITE" id="PS51077">
    <property type="entry name" value="HTH_ICLR"/>
    <property type="match status" value="1"/>
</dbReference>
<dbReference type="InterPro" id="IPR036390">
    <property type="entry name" value="WH_DNA-bd_sf"/>
</dbReference>
<evidence type="ECO:0000256" key="1">
    <source>
        <dbReference type="ARBA" id="ARBA00023015"/>
    </source>
</evidence>
<dbReference type="InterPro" id="IPR029016">
    <property type="entry name" value="GAF-like_dom_sf"/>
</dbReference>
<dbReference type="InterPro" id="IPR014757">
    <property type="entry name" value="Tscrpt_reg_IclR_C"/>
</dbReference>
<dbReference type="RefSeq" id="WP_316514236.1">
    <property type="nucleotide sequence ID" value="NZ_OY726395.1"/>
</dbReference>
<sequence>MGKEHTAVQGSVNVLLKAGAILELLEQRSDLSAVEIAELAKEPRSTVYRLLGTLQQLGWVESAPSQGRYRLGVRLFQLGSAVARTFDVRTAAEEAMRQLHADTGETVFLLVPRGSNALCISEIGGRWVRSMAITVGTTLPLHIGAGPRALLAFQPEPFYQAYVAESLVEFTEDSLSNAADLEQNLEQIRREGVATSDGDVVPGMAAIGAPFFDHVPRLRGAISLSGPRPVVFQDGAEKVHERIIEAAKSISRRLGFESENSWPPCITR</sequence>
<dbReference type="PANTHER" id="PTHR30136">
    <property type="entry name" value="HELIX-TURN-HELIX TRANSCRIPTIONAL REGULATOR, ICLR FAMILY"/>
    <property type="match status" value="1"/>
</dbReference>
<dbReference type="Gene3D" id="1.10.10.10">
    <property type="entry name" value="Winged helix-like DNA-binding domain superfamily/Winged helix DNA-binding domain"/>
    <property type="match status" value="1"/>
</dbReference>
<dbReference type="InterPro" id="IPR036388">
    <property type="entry name" value="WH-like_DNA-bd_sf"/>
</dbReference>
<evidence type="ECO:0000259" key="4">
    <source>
        <dbReference type="PROSITE" id="PS51077"/>
    </source>
</evidence>
<dbReference type="InterPro" id="IPR050707">
    <property type="entry name" value="HTH_MetabolicPath_Reg"/>
</dbReference>
<dbReference type="PANTHER" id="PTHR30136:SF24">
    <property type="entry name" value="HTH-TYPE TRANSCRIPTIONAL REPRESSOR ALLR"/>
    <property type="match status" value="1"/>
</dbReference>
<name>A0ABM9M9I6_9MYCO</name>
<dbReference type="InterPro" id="IPR005471">
    <property type="entry name" value="Tscrpt_reg_IclR_N"/>
</dbReference>
<dbReference type="SUPFAM" id="SSF55781">
    <property type="entry name" value="GAF domain-like"/>
    <property type="match status" value="1"/>
</dbReference>
<proteinExistence type="predicted"/>
<evidence type="ECO:0000313" key="6">
    <source>
        <dbReference type="EMBL" id="CAJ1579738.1"/>
    </source>
</evidence>
<organism evidence="6 7">
    <name type="scientific">[Mycobacterium] wendilense</name>
    <dbReference type="NCBI Taxonomy" id="3064284"/>
    <lineage>
        <taxon>Bacteria</taxon>
        <taxon>Bacillati</taxon>
        <taxon>Actinomycetota</taxon>
        <taxon>Actinomycetes</taxon>
        <taxon>Mycobacteriales</taxon>
        <taxon>Mycobacteriaceae</taxon>
        <taxon>Mycolicibacter</taxon>
    </lineage>
</organism>
<reference evidence="6 7" key="1">
    <citation type="submission" date="2023-08" db="EMBL/GenBank/DDBJ databases">
        <authorList>
            <person name="Folkvardsen B D."/>
            <person name="Norman A."/>
        </authorList>
    </citation>
    <scope>NUCLEOTIDE SEQUENCE [LARGE SCALE GENOMIC DNA]</scope>
    <source>
        <strain evidence="6 7">Mu0050</strain>
    </source>
</reference>
<evidence type="ECO:0000256" key="3">
    <source>
        <dbReference type="ARBA" id="ARBA00023163"/>
    </source>
</evidence>
<keyword evidence="2" id="KW-0238">DNA-binding</keyword>
<protein>
    <submittedName>
        <fullName evidence="6">IclR family transcriptional regulator</fullName>
    </submittedName>
</protein>